<proteinExistence type="predicted"/>
<feature type="compositionally biased region" description="Polar residues" evidence="6">
    <location>
        <begin position="57"/>
        <end position="66"/>
    </location>
</feature>
<gene>
    <name evidence="8" type="ORF">PHLGIDRAFT_29730</name>
</gene>
<dbReference type="SUPFAM" id="SSF57701">
    <property type="entry name" value="Zn2/Cys6 DNA-binding domain"/>
    <property type="match status" value="1"/>
</dbReference>
<evidence type="ECO:0000256" key="5">
    <source>
        <dbReference type="ARBA" id="ARBA00023242"/>
    </source>
</evidence>
<reference evidence="8 9" key="1">
    <citation type="journal article" date="2014" name="PLoS Genet.">
        <title>Analysis of the Phlebiopsis gigantea genome, transcriptome and secretome provides insight into its pioneer colonization strategies of wood.</title>
        <authorList>
            <person name="Hori C."/>
            <person name="Ishida T."/>
            <person name="Igarashi K."/>
            <person name="Samejima M."/>
            <person name="Suzuki H."/>
            <person name="Master E."/>
            <person name="Ferreira P."/>
            <person name="Ruiz-Duenas F.J."/>
            <person name="Held B."/>
            <person name="Canessa P."/>
            <person name="Larrondo L.F."/>
            <person name="Schmoll M."/>
            <person name="Druzhinina I.S."/>
            <person name="Kubicek C.P."/>
            <person name="Gaskell J.A."/>
            <person name="Kersten P."/>
            <person name="St John F."/>
            <person name="Glasner J."/>
            <person name="Sabat G."/>
            <person name="Splinter BonDurant S."/>
            <person name="Syed K."/>
            <person name="Yadav J."/>
            <person name="Mgbeahuruike A.C."/>
            <person name="Kovalchuk A."/>
            <person name="Asiegbu F.O."/>
            <person name="Lackner G."/>
            <person name="Hoffmeister D."/>
            <person name="Rencoret J."/>
            <person name="Gutierrez A."/>
            <person name="Sun H."/>
            <person name="Lindquist E."/>
            <person name="Barry K."/>
            <person name="Riley R."/>
            <person name="Grigoriev I.V."/>
            <person name="Henrissat B."/>
            <person name="Kues U."/>
            <person name="Berka R.M."/>
            <person name="Martinez A.T."/>
            <person name="Covert S.F."/>
            <person name="Blanchette R.A."/>
            <person name="Cullen D."/>
        </authorList>
    </citation>
    <scope>NUCLEOTIDE SEQUENCE [LARGE SCALE GENOMIC DNA]</scope>
    <source>
        <strain evidence="8 9">11061_1 CR5-6</strain>
    </source>
</reference>
<dbReference type="GO" id="GO:0008270">
    <property type="term" value="F:zinc ion binding"/>
    <property type="evidence" value="ECO:0007669"/>
    <property type="project" value="InterPro"/>
</dbReference>
<sequence length="747" mass="84110">MKRREKPHIELSPDQPLTTQGKQRARVYVACVQCRTRKIRCDGAKPICLHCSRRSTTNPDDSTLCTYDSAPKRRGPDKNPGSRQRISAHESTHGGKVRRRRRRDTGTTDKLIPMAAQGPSDPSPTPRDTPWVCRMGSNRSRRSRPLVPAQISPIQHYAHESPIRGFAYASYAGAGSHAREYEYEEETDRPDIAAEPSLQLTRDTWWDGLLSLYSRHAHPQLAGGGVPLAPGMRDSMSQQVTADLRFLFRASNYWFAFFNVPRFFARLCDPAKRSSLQPSLIFAALAAANFIRSSEQENGEAGRSWALTLLEQAQASLEGSINARWIDEGLVEASWLIAFFEISPHPLHNSHRVRGALSMLDSLIRGLAMAGLDQNDSRVSRFAARAVPTVSASIAYPPAAGHAWDVHTHVSVPPHSYVPPPPPSHSHPPHTGECACHAYTLGSNWTGAQEHTPLWLMTPAWHEDASEAMVRKEECRRLVWSSVMMVAGYTSFTAANSLAPPLELSLMEPSNYALLFPGEDFQGPDAKSKETIWALYMRTMLLWHSCVRMRWDSTRTADAEKAQFAVTAWLEIDRIEKALDSHTCGVERAFLFQGREYLFNSRMCISFEFQRYIPSVTANVNMVFHRQKAEEWLKHQASIAKRTMYGLQTITGQPNVTLARRPFFGFWFMSQVSRALLLWSCDRSLTVALEVAKALLDPIEYLSSMWPCADQRKRYRELRANLDRACYAARIPPASPSAMDSRRVSLS</sequence>
<organism evidence="8 9">
    <name type="scientific">Phlebiopsis gigantea (strain 11061_1 CR5-6)</name>
    <name type="common">White-rot fungus</name>
    <name type="synonym">Peniophora gigantea</name>
    <dbReference type="NCBI Taxonomy" id="745531"/>
    <lineage>
        <taxon>Eukaryota</taxon>
        <taxon>Fungi</taxon>
        <taxon>Dikarya</taxon>
        <taxon>Basidiomycota</taxon>
        <taxon>Agaricomycotina</taxon>
        <taxon>Agaricomycetes</taxon>
        <taxon>Polyporales</taxon>
        <taxon>Phanerochaetaceae</taxon>
        <taxon>Phlebiopsis</taxon>
    </lineage>
</organism>
<feature type="region of interest" description="Disordered" evidence="6">
    <location>
        <begin position="1"/>
        <end position="22"/>
    </location>
</feature>
<dbReference type="PANTHER" id="PTHR47338">
    <property type="entry name" value="ZN(II)2CYS6 TRANSCRIPTION FACTOR (EUROFUNG)-RELATED"/>
    <property type="match status" value="1"/>
</dbReference>
<protein>
    <recommendedName>
        <fullName evidence="7">Zn(2)-C6 fungal-type domain-containing protein</fullName>
    </recommendedName>
</protein>
<evidence type="ECO:0000256" key="2">
    <source>
        <dbReference type="ARBA" id="ARBA00022723"/>
    </source>
</evidence>
<dbReference type="OrthoDB" id="2123952at2759"/>
<keyword evidence="2" id="KW-0479">Metal-binding</keyword>
<evidence type="ECO:0000256" key="4">
    <source>
        <dbReference type="ARBA" id="ARBA00023163"/>
    </source>
</evidence>
<dbReference type="InterPro" id="IPR001138">
    <property type="entry name" value="Zn2Cys6_DnaBD"/>
</dbReference>
<dbReference type="SMART" id="SM00066">
    <property type="entry name" value="GAL4"/>
    <property type="match status" value="1"/>
</dbReference>
<dbReference type="HOGENOM" id="CLU_010791_0_0_1"/>
<keyword evidence="4" id="KW-0804">Transcription</keyword>
<dbReference type="InterPro" id="IPR036864">
    <property type="entry name" value="Zn2-C6_fun-type_DNA-bd_sf"/>
</dbReference>
<name>A0A0C3SBM0_PHLG1</name>
<accession>A0A0C3SBM0</accession>
<dbReference type="GO" id="GO:0000981">
    <property type="term" value="F:DNA-binding transcription factor activity, RNA polymerase II-specific"/>
    <property type="evidence" value="ECO:0007669"/>
    <property type="project" value="InterPro"/>
</dbReference>
<evidence type="ECO:0000256" key="6">
    <source>
        <dbReference type="SAM" id="MobiDB-lite"/>
    </source>
</evidence>
<evidence type="ECO:0000313" key="8">
    <source>
        <dbReference type="EMBL" id="KIP08090.1"/>
    </source>
</evidence>
<feature type="domain" description="Zn(2)-C6 fungal-type" evidence="7">
    <location>
        <begin position="30"/>
        <end position="67"/>
    </location>
</feature>
<comment type="subcellular location">
    <subcellularLocation>
        <location evidence="1">Nucleus</location>
    </subcellularLocation>
</comment>
<evidence type="ECO:0000256" key="3">
    <source>
        <dbReference type="ARBA" id="ARBA00023015"/>
    </source>
</evidence>
<dbReference type="PROSITE" id="PS50048">
    <property type="entry name" value="ZN2_CY6_FUNGAL_2"/>
    <property type="match status" value="1"/>
</dbReference>
<dbReference type="CDD" id="cd00067">
    <property type="entry name" value="GAL4"/>
    <property type="match status" value="1"/>
</dbReference>
<dbReference type="EMBL" id="KN840485">
    <property type="protein sequence ID" value="KIP08090.1"/>
    <property type="molecule type" value="Genomic_DNA"/>
</dbReference>
<keyword evidence="3" id="KW-0805">Transcription regulation</keyword>
<keyword evidence="5" id="KW-0539">Nucleus</keyword>
<dbReference type="Proteomes" id="UP000053257">
    <property type="component" value="Unassembled WGS sequence"/>
</dbReference>
<dbReference type="AlphaFoldDB" id="A0A0C3SBM0"/>
<evidence type="ECO:0000313" key="9">
    <source>
        <dbReference type="Proteomes" id="UP000053257"/>
    </source>
</evidence>
<evidence type="ECO:0000256" key="1">
    <source>
        <dbReference type="ARBA" id="ARBA00004123"/>
    </source>
</evidence>
<dbReference type="InterPro" id="IPR050815">
    <property type="entry name" value="TF_fung"/>
</dbReference>
<dbReference type="PANTHER" id="PTHR47338:SF5">
    <property type="entry name" value="ZN(II)2CYS6 TRANSCRIPTION FACTOR (EUROFUNG)"/>
    <property type="match status" value="1"/>
</dbReference>
<evidence type="ECO:0000259" key="7">
    <source>
        <dbReference type="PROSITE" id="PS50048"/>
    </source>
</evidence>
<dbReference type="GO" id="GO:0005634">
    <property type="term" value="C:nucleus"/>
    <property type="evidence" value="ECO:0007669"/>
    <property type="project" value="UniProtKB-SubCell"/>
</dbReference>
<feature type="region of interest" description="Disordered" evidence="6">
    <location>
        <begin position="57"/>
        <end position="144"/>
    </location>
</feature>
<keyword evidence="9" id="KW-1185">Reference proteome</keyword>
<dbReference type="STRING" id="745531.A0A0C3SBM0"/>
<dbReference type="Gene3D" id="4.10.240.10">
    <property type="entry name" value="Zn(2)-C6 fungal-type DNA-binding domain"/>
    <property type="match status" value="1"/>
</dbReference>
<dbReference type="Pfam" id="PF00172">
    <property type="entry name" value="Zn_clus"/>
    <property type="match status" value="1"/>
</dbReference>